<evidence type="ECO:0000256" key="9">
    <source>
        <dbReference type="SAM" id="MobiDB-lite"/>
    </source>
</evidence>
<dbReference type="InterPro" id="IPR052076">
    <property type="entry name" value="TRP_cation_channel"/>
</dbReference>
<dbReference type="PANTHER" id="PTHR47143">
    <property type="entry name" value="TRANSIENT RECEPTOR POTENTIAL CATION CHANNEL PROTEIN PAINLESS"/>
    <property type="match status" value="1"/>
</dbReference>
<dbReference type="PROSITE" id="PS50297">
    <property type="entry name" value="ANK_REP_REGION"/>
    <property type="match status" value="2"/>
</dbReference>
<dbReference type="GO" id="GO:0034220">
    <property type="term" value="P:monoatomic ion transmembrane transport"/>
    <property type="evidence" value="ECO:0007669"/>
    <property type="project" value="UniProtKB-KW"/>
</dbReference>
<dbReference type="Gene3D" id="1.25.40.20">
    <property type="entry name" value="Ankyrin repeat-containing domain"/>
    <property type="match status" value="1"/>
</dbReference>
<feature type="region of interest" description="Disordered" evidence="9">
    <location>
        <begin position="242"/>
        <end position="267"/>
    </location>
</feature>
<dbReference type="InterPro" id="IPR036770">
    <property type="entry name" value="Ankyrin_rpt-contain_sf"/>
</dbReference>
<sequence>MSPSQSIYPMLENLRANPSISFSPVGMALSMMDADMSLVQGLLPDSQGICHYHRPVGILQKPYATHDFNSIDEIARRLRTRCLASSTASGSKEGAKRSSVDVQKRAVQRALERITLSTPKYSQRLDTLKSDHAKRFQWHEQRVAEIRRREAERMTRYKAQKALNDTPRANFSIEEIDNDMADPKTLEKSSKDKTMDSKVNDSSRDDPDDEWLSDSEYDLEEASDVLALEALEMTERMRRRAAKRRTTAGGVSKESAASARGRRKGAMTYGSGASAAARASMTALMEAIGSVDPRSTQSGNAGLKGTRGGRVRRAAAQEHVRQLSDQSAIRRLVSEMGNGSADAILQILRSGVSVDLYDSLGRTPLHVASSTGNIEAIRLLIHMGADVNTTDRIGNTPLTLAATGARSDVILALLEGGADPRVGQGLVSAMTMVRSRLRLLRMEIQQARIVERAATGSLSDLVPRVRERRRKAAAVAKECVDVIHLLRHFIHKRIEEEQAEQDSQRGGNVLYEAYELSQTETASSSLTRQMPSSQAISELDSLSAQMMSLGFDSERSEQAKSVTADGKGKMPETHYGVSDNPRQSELAAADILAKTNAEDDQMEDLLQRFSKMLDEI</sequence>
<proteinExistence type="predicted"/>
<evidence type="ECO:0000256" key="6">
    <source>
        <dbReference type="ARBA" id="ARBA00023180"/>
    </source>
</evidence>
<organism evidence="10 11">
    <name type="scientific">Coemansia asiatica</name>
    <dbReference type="NCBI Taxonomy" id="1052880"/>
    <lineage>
        <taxon>Eukaryota</taxon>
        <taxon>Fungi</taxon>
        <taxon>Fungi incertae sedis</taxon>
        <taxon>Zoopagomycota</taxon>
        <taxon>Kickxellomycotina</taxon>
        <taxon>Kickxellomycetes</taxon>
        <taxon>Kickxellales</taxon>
        <taxon>Kickxellaceae</taxon>
        <taxon>Coemansia</taxon>
    </lineage>
</organism>
<keyword evidence="7" id="KW-0407">Ion channel</keyword>
<evidence type="ECO:0000256" key="4">
    <source>
        <dbReference type="ARBA" id="ARBA00023043"/>
    </source>
</evidence>
<keyword evidence="11" id="KW-1185">Reference proteome</keyword>
<dbReference type="EMBL" id="JANBOH010000194">
    <property type="protein sequence ID" value="KAJ1644079.1"/>
    <property type="molecule type" value="Genomic_DNA"/>
</dbReference>
<dbReference type="PANTHER" id="PTHR47143:SF1">
    <property type="entry name" value="ION_TRANS DOMAIN-CONTAINING PROTEIN"/>
    <property type="match status" value="1"/>
</dbReference>
<evidence type="ECO:0000256" key="3">
    <source>
        <dbReference type="ARBA" id="ARBA00022737"/>
    </source>
</evidence>
<evidence type="ECO:0000256" key="5">
    <source>
        <dbReference type="ARBA" id="ARBA00023065"/>
    </source>
</evidence>
<name>A0A9W7XJD0_9FUNG</name>
<dbReference type="PROSITE" id="PS50088">
    <property type="entry name" value="ANK_REPEAT"/>
    <property type="match status" value="2"/>
</dbReference>
<evidence type="ECO:0000256" key="2">
    <source>
        <dbReference type="ARBA" id="ARBA00022606"/>
    </source>
</evidence>
<evidence type="ECO:0000256" key="7">
    <source>
        <dbReference type="ARBA" id="ARBA00023303"/>
    </source>
</evidence>
<feature type="compositionally biased region" description="Basic and acidic residues" evidence="9">
    <location>
        <begin position="181"/>
        <end position="205"/>
    </location>
</feature>
<keyword evidence="5" id="KW-0406">Ion transport</keyword>
<dbReference type="AlphaFoldDB" id="A0A9W7XJD0"/>
<evidence type="ECO:0000313" key="10">
    <source>
        <dbReference type="EMBL" id="KAJ1644079.1"/>
    </source>
</evidence>
<dbReference type="Proteomes" id="UP001145021">
    <property type="component" value="Unassembled WGS sequence"/>
</dbReference>
<dbReference type="GO" id="GO:1902495">
    <property type="term" value="C:transmembrane transporter complex"/>
    <property type="evidence" value="ECO:0007669"/>
    <property type="project" value="TreeGrafter"/>
</dbReference>
<protein>
    <recommendedName>
        <fullName evidence="12">Ankyrin</fullName>
    </recommendedName>
</protein>
<dbReference type="InterPro" id="IPR002110">
    <property type="entry name" value="Ankyrin_rpt"/>
</dbReference>
<feature type="repeat" description="ANK" evidence="8">
    <location>
        <begin position="360"/>
        <end position="392"/>
    </location>
</feature>
<keyword evidence="2" id="KW-0716">Sensory transduction</keyword>
<keyword evidence="6" id="KW-0325">Glycoprotein</keyword>
<dbReference type="SMART" id="SM00248">
    <property type="entry name" value="ANK"/>
    <property type="match status" value="2"/>
</dbReference>
<evidence type="ECO:0000313" key="11">
    <source>
        <dbReference type="Proteomes" id="UP001145021"/>
    </source>
</evidence>
<keyword evidence="4 8" id="KW-0040">ANK repeat</keyword>
<dbReference type="PRINTS" id="PR01415">
    <property type="entry name" value="ANKYRIN"/>
</dbReference>
<evidence type="ECO:0008006" key="12">
    <source>
        <dbReference type="Google" id="ProtNLM"/>
    </source>
</evidence>
<feature type="repeat" description="ANK" evidence="8">
    <location>
        <begin position="393"/>
        <end position="425"/>
    </location>
</feature>
<feature type="region of interest" description="Disordered" evidence="9">
    <location>
        <begin position="553"/>
        <end position="582"/>
    </location>
</feature>
<dbReference type="Pfam" id="PF12796">
    <property type="entry name" value="Ank_2"/>
    <property type="match status" value="1"/>
</dbReference>
<accession>A0A9W7XJD0</accession>
<evidence type="ECO:0000256" key="8">
    <source>
        <dbReference type="PROSITE-ProRule" id="PRU00023"/>
    </source>
</evidence>
<comment type="caution">
    <text evidence="10">The sequence shown here is derived from an EMBL/GenBank/DDBJ whole genome shotgun (WGS) entry which is preliminary data.</text>
</comment>
<dbReference type="GO" id="GO:0022857">
    <property type="term" value="F:transmembrane transporter activity"/>
    <property type="evidence" value="ECO:0007669"/>
    <property type="project" value="TreeGrafter"/>
</dbReference>
<keyword evidence="3" id="KW-0677">Repeat</keyword>
<gene>
    <name evidence="10" type="ORF">LPJ64_004200</name>
</gene>
<reference evidence="10" key="1">
    <citation type="submission" date="2022-07" db="EMBL/GenBank/DDBJ databases">
        <title>Phylogenomic reconstructions and comparative analyses of Kickxellomycotina fungi.</title>
        <authorList>
            <person name="Reynolds N.K."/>
            <person name="Stajich J.E."/>
            <person name="Barry K."/>
            <person name="Grigoriev I.V."/>
            <person name="Crous P."/>
            <person name="Smith M.E."/>
        </authorList>
    </citation>
    <scope>NUCLEOTIDE SEQUENCE</scope>
    <source>
        <strain evidence="10">NBRC 105413</strain>
    </source>
</reference>
<evidence type="ECO:0000256" key="1">
    <source>
        <dbReference type="ARBA" id="ARBA00022448"/>
    </source>
</evidence>
<dbReference type="SUPFAM" id="SSF48403">
    <property type="entry name" value="Ankyrin repeat"/>
    <property type="match status" value="1"/>
</dbReference>
<keyword evidence="1" id="KW-0813">Transport</keyword>
<feature type="region of interest" description="Disordered" evidence="9">
    <location>
        <begin position="165"/>
        <end position="212"/>
    </location>
</feature>